<organism evidence="2 3">
    <name type="scientific">Dialister invisus DSM 15470</name>
    <dbReference type="NCBI Taxonomy" id="592028"/>
    <lineage>
        <taxon>Bacteria</taxon>
        <taxon>Bacillati</taxon>
        <taxon>Bacillota</taxon>
        <taxon>Negativicutes</taxon>
        <taxon>Veillonellales</taxon>
        <taxon>Veillonellaceae</taxon>
        <taxon>Dialister</taxon>
    </lineage>
</organism>
<comment type="caution">
    <text evidence="2">The sequence shown here is derived from an EMBL/GenBank/DDBJ whole genome shotgun (WGS) entry which is preliminary data.</text>
</comment>
<keyword evidence="1" id="KW-1133">Transmembrane helix</keyword>
<keyword evidence="1" id="KW-0812">Transmembrane</keyword>
<sequence>MSSLDASVYLLVIAYPLLFVVMAVFMGLTYLLRRVFPGD</sequence>
<dbReference type="EMBL" id="ACIM02000001">
    <property type="protein sequence ID" value="EEW97793.1"/>
    <property type="molecule type" value="Genomic_DNA"/>
</dbReference>
<reference evidence="2" key="1">
    <citation type="submission" date="2009-09" db="EMBL/GenBank/DDBJ databases">
        <authorList>
            <person name="Weinstock G."/>
            <person name="Sodergren E."/>
            <person name="Clifton S."/>
            <person name="Fulton L."/>
            <person name="Fulton B."/>
            <person name="Courtney L."/>
            <person name="Fronick C."/>
            <person name="Harrison M."/>
            <person name="Strong C."/>
            <person name="Farmer C."/>
            <person name="Delahaunty K."/>
            <person name="Markovic C."/>
            <person name="Hall O."/>
            <person name="Minx P."/>
            <person name="Tomlinson C."/>
            <person name="Mitreva M."/>
            <person name="Nelson J."/>
            <person name="Hou S."/>
            <person name="Wollam A."/>
            <person name="Pepin K.H."/>
            <person name="Johnson M."/>
            <person name="Bhonagiri V."/>
            <person name="Nash W.E."/>
            <person name="Warren W."/>
            <person name="Chinwalla A."/>
            <person name="Mardis E.R."/>
            <person name="Wilson R.K."/>
        </authorList>
    </citation>
    <scope>NUCLEOTIDE SEQUENCE [LARGE SCALE GENOMIC DNA]</scope>
    <source>
        <strain evidence="2">DSM 15470</strain>
    </source>
</reference>
<evidence type="ECO:0000256" key="1">
    <source>
        <dbReference type="SAM" id="Phobius"/>
    </source>
</evidence>
<feature type="transmembrane region" description="Helical" evidence="1">
    <location>
        <begin position="6"/>
        <end position="32"/>
    </location>
</feature>
<dbReference type="HOGENOM" id="CLU_219275_0_0_9"/>
<dbReference type="AlphaFoldDB" id="C9LQF7"/>
<keyword evidence="3" id="KW-1185">Reference proteome</keyword>
<proteinExistence type="predicted"/>
<protein>
    <submittedName>
        <fullName evidence="2">Uncharacterized protein</fullName>
    </submittedName>
</protein>
<name>C9LQF7_9FIRM</name>
<dbReference type="STRING" id="592028.GCWU000321_01789"/>
<dbReference type="Proteomes" id="UP000004736">
    <property type="component" value="Unassembled WGS sequence"/>
</dbReference>
<accession>C9LQF7</accession>
<evidence type="ECO:0000313" key="3">
    <source>
        <dbReference type="Proteomes" id="UP000004736"/>
    </source>
</evidence>
<gene>
    <name evidence="2" type="ORF">GCWU000321_01789</name>
</gene>
<evidence type="ECO:0000313" key="2">
    <source>
        <dbReference type="EMBL" id="EEW97793.1"/>
    </source>
</evidence>
<keyword evidence="1" id="KW-0472">Membrane</keyword>